<accession>A0A4V1P6X4</accession>
<sequence>MAGASTRSRDLRSRAHKLFVDGYCVIDDVLTQEDLAGLRAVCDAQTVDEERKFPGDRFLLGHVTDVGALPELGWFVGLEQHYALPLCPSM</sequence>
<keyword evidence="2" id="KW-1185">Reference proteome</keyword>
<proteinExistence type="predicted"/>
<organism evidence="1 2">
    <name type="scientific">Bradyrhizobium betae</name>
    <dbReference type="NCBI Taxonomy" id="244734"/>
    <lineage>
        <taxon>Bacteria</taxon>
        <taxon>Pseudomonadati</taxon>
        <taxon>Pseudomonadota</taxon>
        <taxon>Alphaproteobacteria</taxon>
        <taxon>Hyphomicrobiales</taxon>
        <taxon>Nitrobacteraceae</taxon>
        <taxon>Bradyrhizobium</taxon>
    </lineage>
</organism>
<protein>
    <recommendedName>
        <fullName evidence="3">Phytanoyl-CoA dioxygenase family protein</fullName>
    </recommendedName>
</protein>
<dbReference type="Proteomes" id="UP000290819">
    <property type="component" value="Unassembled WGS sequence"/>
</dbReference>
<evidence type="ECO:0008006" key="3">
    <source>
        <dbReference type="Google" id="ProtNLM"/>
    </source>
</evidence>
<name>A0A4V1P6X4_9BRAD</name>
<dbReference type="AlphaFoldDB" id="A0A4V1P6X4"/>
<evidence type="ECO:0000313" key="2">
    <source>
        <dbReference type="Proteomes" id="UP000290819"/>
    </source>
</evidence>
<dbReference type="EMBL" id="MZXW01000016">
    <property type="protein sequence ID" value="RXT49119.1"/>
    <property type="molecule type" value="Genomic_DNA"/>
</dbReference>
<reference evidence="1 2" key="1">
    <citation type="submission" date="2017-03" db="EMBL/GenBank/DDBJ databases">
        <authorList>
            <person name="Safronova V.I."/>
            <person name="Sazanova A.L."/>
            <person name="Chirak E.R."/>
        </authorList>
    </citation>
    <scope>NUCLEOTIDE SEQUENCE [LARGE SCALE GENOMIC DNA]</scope>
    <source>
        <strain evidence="1 2">Opo-243</strain>
    </source>
</reference>
<evidence type="ECO:0000313" key="1">
    <source>
        <dbReference type="EMBL" id="RXT49119.1"/>
    </source>
</evidence>
<comment type="caution">
    <text evidence="1">The sequence shown here is derived from an EMBL/GenBank/DDBJ whole genome shotgun (WGS) entry which is preliminary data.</text>
</comment>
<gene>
    <name evidence="1" type="ORF">B5V03_14760</name>
</gene>